<keyword evidence="5" id="KW-0503">Monooxygenase</keyword>
<sequence>MASDSTIEECRRHVDSLLESRDHSGLRKTSYPSNSLRFLQHLSSQEIQNDKPLQAKIKLKIIIVGAGLGGLSTAIALQRRGHTVTVFERAPELGEVGAGIQIPPNSSRLLLKWGLLPFLEGKQNEPAAIRMRRWQDGSVVGLTQLVPDFKEKFGAPYYVVHRANLQLAMYRMAADLGVEIRTGAGVKTYSDEGSRVVLDNGRVEEADLVVGADGIKSEARKVVLGGEDQPPHKAGFAAYRAMVDAEKMRDDPDVSWLLDSPGQNLWVGDKRHVMTYTIAGGKSFNMVLSHPEDSDPSTWRQETAVADMKAHFQGWDPQLFKVIKMIEETLKWPLLSGKPLKRWVSSSCNLLVLGDAAHPMVPYMSEGAAMAVEDGAALAEVLSLITSHNQLQFALGVFERVRILRTGQMQEASLVNGKLWHFADGPEQRARDVAMKAEVEGRPVIESPNQWSDPVTQRWAYGYDAEKEVADAWKDFVGEGSKL</sequence>
<dbReference type="InterPro" id="IPR050493">
    <property type="entry name" value="FAD-dep_Monooxygenase_BioMet"/>
</dbReference>
<dbReference type="Gene3D" id="3.50.50.60">
    <property type="entry name" value="FAD/NAD(P)-binding domain"/>
    <property type="match status" value="1"/>
</dbReference>
<dbReference type="Proteomes" id="UP000800093">
    <property type="component" value="Unassembled WGS sequence"/>
</dbReference>
<comment type="caution">
    <text evidence="7">The sequence shown here is derived from an EMBL/GenBank/DDBJ whole genome shotgun (WGS) entry which is preliminary data.</text>
</comment>
<keyword evidence="3" id="KW-0274">FAD</keyword>
<evidence type="ECO:0000256" key="5">
    <source>
        <dbReference type="ARBA" id="ARBA00023033"/>
    </source>
</evidence>
<comment type="similarity">
    <text evidence="1">Belongs to the paxM FAD-dependent monooxygenase family.</text>
</comment>
<evidence type="ECO:0000259" key="6">
    <source>
        <dbReference type="Pfam" id="PF01494"/>
    </source>
</evidence>
<keyword evidence="8" id="KW-1185">Reference proteome</keyword>
<dbReference type="PANTHER" id="PTHR13789">
    <property type="entry name" value="MONOOXYGENASE"/>
    <property type="match status" value="1"/>
</dbReference>
<keyword evidence="4" id="KW-0560">Oxidoreductase</keyword>
<dbReference type="GO" id="GO:0004497">
    <property type="term" value="F:monooxygenase activity"/>
    <property type="evidence" value="ECO:0007669"/>
    <property type="project" value="UniProtKB-KW"/>
</dbReference>
<dbReference type="OrthoDB" id="16820at2759"/>
<dbReference type="SUPFAM" id="SSF51905">
    <property type="entry name" value="FAD/NAD(P)-binding domain"/>
    <property type="match status" value="1"/>
</dbReference>
<gene>
    <name evidence="7" type="ORF">CC78DRAFT_563188</name>
</gene>
<dbReference type="Pfam" id="PF01494">
    <property type="entry name" value="FAD_binding_3"/>
    <property type="match status" value="1"/>
</dbReference>
<dbReference type="SUPFAM" id="SSF54373">
    <property type="entry name" value="FAD-linked reductases, C-terminal domain"/>
    <property type="match status" value="1"/>
</dbReference>
<evidence type="ECO:0000256" key="1">
    <source>
        <dbReference type="ARBA" id="ARBA00007992"/>
    </source>
</evidence>
<dbReference type="PRINTS" id="PR00420">
    <property type="entry name" value="RNGMNOXGNASE"/>
</dbReference>
<dbReference type="FunFam" id="3.50.50.60:FF:000115">
    <property type="entry name" value="Salicylate hydroxylase, putative"/>
    <property type="match status" value="1"/>
</dbReference>
<proteinExistence type="inferred from homology"/>
<evidence type="ECO:0000256" key="3">
    <source>
        <dbReference type="ARBA" id="ARBA00022827"/>
    </source>
</evidence>
<evidence type="ECO:0000256" key="4">
    <source>
        <dbReference type="ARBA" id="ARBA00023002"/>
    </source>
</evidence>
<dbReference type="InterPro" id="IPR036188">
    <property type="entry name" value="FAD/NAD-bd_sf"/>
</dbReference>
<organism evidence="7 8">
    <name type="scientific">Lojkania enalia</name>
    <dbReference type="NCBI Taxonomy" id="147567"/>
    <lineage>
        <taxon>Eukaryota</taxon>
        <taxon>Fungi</taxon>
        <taxon>Dikarya</taxon>
        <taxon>Ascomycota</taxon>
        <taxon>Pezizomycotina</taxon>
        <taxon>Dothideomycetes</taxon>
        <taxon>Pleosporomycetidae</taxon>
        <taxon>Pleosporales</taxon>
        <taxon>Pleosporales incertae sedis</taxon>
        <taxon>Lojkania</taxon>
    </lineage>
</organism>
<dbReference type="InterPro" id="IPR002938">
    <property type="entry name" value="FAD-bd"/>
</dbReference>
<protein>
    <submittedName>
        <fullName evidence="7">2-polyprenyl-6-methoxyphenol hydroxylase</fullName>
    </submittedName>
</protein>
<keyword evidence="2" id="KW-0285">Flavoprotein</keyword>
<dbReference type="PANTHER" id="PTHR13789:SF306">
    <property type="entry name" value="HYDROXYLASE, PUTATIVE-RELATED"/>
    <property type="match status" value="1"/>
</dbReference>
<reference evidence="8" key="1">
    <citation type="journal article" date="2020" name="Stud. Mycol.">
        <title>101 Dothideomycetes genomes: A test case for predicting lifestyles and emergence of pathogens.</title>
        <authorList>
            <person name="Haridas S."/>
            <person name="Albert R."/>
            <person name="Binder M."/>
            <person name="Bloem J."/>
            <person name="LaButti K."/>
            <person name="Salamov A."/>
            <person name="Andreopoulos B."/>
            <person name="Baker S."/>
            <person name="Barry K."/>
            <person name="Bills G."/>
            <person name="Bluhm B."/>
            <person name="Cannon C."/>
            <person name="Castanera R."/>
            <person name="Culley D."/>
            <person name="Daum C."/>
            <person name="Ezra D."/>
            <person name="Gonzalez J."/>
            <person name="Henrissat B."/>
            <person name="Kuo A."/>
            <person name="Liang C."/>
            <person name="Lipzen A."/>
            <person name="Lutzoni F."/>
            <person name="Magnuson J."/>
            <person name="Mondo S."/>
            <person name="Nolan M."/>
            <person name="Ohm R."/>
            <person name="Pangilinan J."/>
            <person name="Park H.-J."/>
            <person name="Ramirez L."/>
            <person name="Alfaro M."/>
            <person name="Sun H."/>
            <person name="Tritt A."/>
            <person name="Yoshinaga Y."/>
            <person name="Zwiers L.-H."/>
            <person name="Turgeon B."/>
            <person name="Goodwin S."/>
            <person name="Spatafora J."/>
            <person name="Crous P."/>
            <person name="Grigoriev I."/>
        </authorList>
    </citation>
    <scope>NUCLEOTIDE SEQUENCE [LARGE SCALE GENOMIC DNA]</scope>
    <source>
        <strain evidence="8">CBS 304.66</strain>
    </source>
</reference>
<accession>A0A9P4MUP2</accession>
<dbReference type="EMBL" id="ML986787">
    <property type="protein sequence ID" value="KAF2258075.1"/>
    <property type="molecule type" value="Genomic_DNA"/>
</dbReference>
<feature type="domain" description="FAD-binding" evidence="6">
    <location>
        <begin position="59"/>
        <end position="384"/>
    </location>
</feature>
<dbReference type="GO" id="GO:0071949">
    <property type="term" value="F:FAD binding"/>
    <property type="evidence" value="ECO:0007669"/>
    <property type="project" value="InterPro"/>
</dbReference>
<evidence type="ECO:0000256" key="2">
    <source>
        <dbReference type="ARBA" id="ARBA00022630"/>
    </source>
</evidence>
<dbReference type="AlphaFoldDB" id="A0A9P4MUP2"/>
<name>A0A9P4MUP2_9PLEO</name>
<evidence type="ECO:0000313" key="8">
    <source>
        <dbReference type="Proteomes" id="UP000800093"/>
    </source>
</evidence>
<evidence type="ECO:0000313" key="7">
    <source>
        <dbReference type="EMBL" id="KAF2258075.1"/>
    </source>
</evidence>